<dbReference type="RefSeq" id="WP_062360899.1">
    <property type="nucleotide sequence ID" value="NZ_AP022869.1"/>
</dbReference>
<keyword evidence="4" id="KW-1185">Reference proteome</keyword>
<dbReference type="Proteomes" id="UP000501053">
    <property type="component" value="Chromosome"/>
</dbReference>
<dbReference type="AlphaFoldDB" id="A0A6F8XBL7"/>
<reference evidence="3 4" key="1">
    <citation type="submission" date="2020-03" db="EMBL/GenBank/DDBJ databases">
        <title>Complete Genome Sequence of Halomonas meridiana strain Eplume2, isolated from hydrothermal-plume in the north east Pacific Ocean.</title>
        <authorList>
            <person name="Kurihara Y."/>
            <person name="Kawai S."/>
            <person name="Sakai A."/>
            <person name="Galipon J."/>
            <person name="Arakawa K."/>
        </authorList>
    </citation>
    <scope>NUCLEOTIDE SEQUENCE [LARGE SCALE GENOMIC DNA]</scope>
    <source>
        <strain evidence="3 4">Eplume2</strain>
    </source>
</reference>
<keyword evidence="1" id="KW-1133">Transmembrane helix</keyword>
<evidence type="ECO:0000256" key="1">
    <source>
        <dbReference type="SAM" id="Phobius"/>
    </source>
</evidence>
<gene>
    <name evidence="3" type="ORF">HMEPL2_19430</name>
</gene>
<dbReference type="InterPro" id="IPR025424">
    <property type="entry name" value="YrhK_domain"/>
</dbReference>
<evidence type="ECO:0000259" key="2">
    <source>
        <dbReference type="Pfam" id="PF14145"/>
    </source>
</evidence>
<organism evidence="3 4">
    <name type="scientific">Vreelandella aquamarina</name>
    <dbReference type="NCBI Taxonomy" id="77097"/>
    <lineage>
        <taxon>Bacteria</taxon>
        <taxon>Pseudomonadati</taxon>
        <taxon>Pseudomonadota</taxon>
        <taxon>Gammaproteobacteria</taxon>
        <taxon>Oceanospirillales</taxon>
        <taxon>Halomonadaceae</taxon>
        <taxon>Vreelandella</taxon>
    </lineage>
</organism>
<protein>
    <recommendedName>
        <fullName evidence="2">YrhK domain-containing protein</fullName>
    </recommendedName>
</protein>
<accession>A0A6F8XBL7</accession>
<evidence type="ECO:0000313" key="4">
    <source>
        <dbReference type="Proteomes" id="UP000501053"/>
    </source>
</evidence>
<dbReference type="Pfam" id="PF14145">
    <property type="entry name" value="YrhK"/>
    <property type="match status" value="1"/>
</dbReference>
<feature type="transmembrane region" description="Helical" evidence="1">
    <location>
        <begin position="58"/>
        <end position="76"/>
    </location>
</feature>
<proteinExistence type="predicted"/>
<keyword evidence="1" id="KW-0472">Membrane</keyword>
<keyword evidence="1" id="KW-0812">Transmembrane</keyword>
<dbReference type="EMBL" id="AP022869">
    <property type="protein sequence ID" value="BCB71592.1"/>
    <property type="molecule type" value="Genomic_DNA"/>
</dbReference>
<sequence>MTRPTTAPHHDLTFTMGREELVIHRRYEVLSILNDFMLGLWFAIGSVCFFYDGTVKTIGVWLFVIGSLQLLMRPAIRLHRYIYFKRLPDEQHDA</sequence>
<name>A0A6F8XBL7_9GAMM</name>
<feature type="transmembrane region" description="Helical" evidence="1">
    <location>
        <begin position="32"/>
        <end position="52"/>
    </location>
</feature>
<evidence type="ECO:0000313" key="3">
    <source>
        <dbReference type="EMBL" id="BCB71592.1"/>
    </source>
</evidence>
<feature type="domain" description="YrhK" evidence="2">
    <location>
        <begin position="25"/>
        <end position="80"/>
    </location>
</feature>